<dbReference type="InterPro" id="IPR033717">
    <property type="entry name" value="UDPK"/>
</dbReference>
<comment type="similarity">
    <text evidence="2">Belongs to the bacterial diacylglycerol kinase family.</text>
</comment>
<proteinExistence type="inferred from homology"/>
<dbReference type="InterPro" id="IPR036945">
    <property type="entry name" value="DAGK_sf"/>
</dbReference>
<dbReference type="CDD" id="cd14265">
    <property type="entry name" value="UDPK_IM_like"/>
    <property type="match status" value="1"/>
</dbReference>
<evidence type="ECO:0000256" key="5">
    <source>
        <dbReference type="ARBA" id="ARBA00022679"/>
    </source>
</evidence>
<evidence type="ECO:0000256" key="17">
    <source>
        <dbReference type="PIRSR" id="PIRSR600829-3"/>
    </source>
</evidence>
<dbReference type="EC" id="2.7.1.66" evidence="20"/>
<keyword evidence="8 20" id="KW-0418">Kinase</keyword>
<dbReference type="GO" id="GO:0005886">
    <property type="term" value="C:plasma membrane"/>
    <property type="evidence" value="ECO:0007669"/>
    <property type="project" value="UniProtKB-SubCell"/>
</dbReference>
<keyword evidence="11" id="KW-0443">Lipid metabolism</keyword>
<evidence type="ECO:0000256" key="1">
    <source>
        <dbReference type="ARBA" id="ARBA00004651"/>
    </source>
</evidence>
<evidence type="ECO:0000256" key="10">
    <source>
        <dbReference type="ARBA" id="ARBA00022989"/>
    </source>
</evidence>
<keyword evidence="7 17" id="KW-0547">Nucleotide-binding</keyword>
<feature type="transmembrane region" description="Helical" evidence="19">
    <location>
        <begin position="55"/>
        <end position="76"/>
    </location>
</feature>
<evidence type="ECO:0000256" key="8">
    <source>
        <dbReference type="ARBA" id="ARBA00022777"/>
    </source>
</evidence>
<evidence type="ECO:0000313" key="21">
    <source>
        <dbReference type="Proteomes" id="UP000557217"/>
    </source>
</evidence>
<feature type="binding site" evidence="18">
    <location>
        <position position="69"/>
    </location>
    <ligand>
        <name>a divalent metal cation</name>
        <dbReference type="ChEBI" id="CHEBI:60240"/>
    </ligand>
</feature>
<evidence type="ECO:0000256" key="3">
    <source>
        <dbReference type="ARBA" id="ARBA00022475"/>
    </source>
</evidence>
<feature type="binding site" evidence="17">
    <location>
        <position position="21"/>
    </location>
    <ligand>
        <name>ATP</name>
        <dbReference type="ChEBI" id="CHEBI:30616"/>
    </ligand>
</feature>
<keyword evidence="3" id="KW-1003">Cell membrane</keyword>
<dbReference type="PANTHER" id="PTHR34299">
    <property type="entry name" value="DIACYLGLYCEROL KINASE"/>
    <property type="match status" value="1"/>
</dbReference>
<feature type="binding site" evidence="17">
    <location>
        <position position="69"/>
    </location>
    <ligand>
        <name>ATP</name>
        <dbReference type="ChEBI" id="CHEBI:30616"/>
    </ligand>
</feature>
<evidence type="ECO:0000256" key="4">
    <source>
        <dbReference type="ARBA" id="ARBA00022516"/>
    </source>
</evidence>
<dbReference type="AlphaFoldDB" id="A0A840Q0P3"/>
<evidence type="ECO:0000256" key="14">
    <source>
        <dbReference type="ARBA" id="ARBA00023264"/>
    </source>
</evidence>
<organism evidence="20 21">
    <name type="scientific">Ureibacillus thermosphaericus</name>
    <dbReference type="NCBI Taxonomy" id="51173"/>
    <lineage>
        <taxon>Bacteria</taxon>
        <taxon>Bacillati</taxon>
        <taxon>Bacillota</taxon>
        <taxon>Bacilli</taxon>
        <taxon>Bacillales</taxon>
        <taxon>Caryophanaceae</taxon>
        <taxon>Ureibacillus</taxon>
    </lineage>
</organism>
<evidence type="ECO:0000256" key="11">
    <source>
        <dbReference type="ARBA" id="ARBA00023098"/>
    </source>
</evidence>
<keyword evidence="10 19" id="KW-1133">Transmembrane helix</keyword>
<reference evidence="20 21" key="1">
    <citation type="submission" date="2020-08" db="EMBL/GenBank/DDBJ databases">
        <title>Genomic Encyclopedia of Type Strains, Phase IV (KMG-IV): sequencing the most valuable type-strain genomes for metagenomic binning, comparative biology and taxonomic classification.</title>
        <authorList>
            <person name="Goeker M."/>
        </authorList>
    </citation>
    <scope>NUCLEOTIDE SEQUENCE [LARGE SCALE GENOMIC DNA]</scope>
    <source>
        <strain evidence="20 21">DSM 10633</strain>
    </source>
</reference>
<dbReference type="EMBL" id="JACHGZ010000035">
    <property type="protein sequence ID" value="MBB5150038.1"/>
    <property type="molecule type" value="Genomic_DNA"/>
</dbReference>
<evidence type="ECO:0000256" key="16">
    <source>
        <dbReference type="PIRSR" id="PIRSR600829-2"/>
    </source>
</evidence>
<evidence type="ECO:0000256" key="18">
    <source>
        <dbReference type="PIRSR" id="PIRSR600829-4"/>
    </source>
</evidence>
<dbReference type="PANTHER" id="PTHR34299:SF1">
    <property type="entry name" value="DIACYLGLYCEROL KINASE"/>
    <property type="match status" value="1"/>
</dbReference>
<keyword evidence="6 19" id="KW-0812">Transmembrane</keyword>
<keyword evidence="18" id="KW-0479">Metal-binding</keyword>
<evidence type="ECO:0000256" key="13">
    <source>
        <dbReference type="ARBA" id="ARBA00023209"/>
    </source>
</evidence>
<sequence length="116" mass="12810">MRKFFRSFHYAIEGIRFAMKERNMRIHVTCAVLVTIAGLCSQLSAAEWLVLILTMALVIALEMVNTAIETVVNLVSPEYHALAKAAKDVAAGAVLISAIASIFIGLIIFLPKWFLM</sequence>
<feature type="binding site" evidence="18">
    <location>
        <position position="21"/>
    </location>
    <ligand>
        <name>a divalent metal cation</name>
        <dbReference type="ChEBI" id="CHEBI:60240"/>
    </ligand>
</feature>
<name>A0A840Q0P3_URETH</name>
<evidence type="ECO:0000256" key="15">
    <source>
        <dbReference type="PIRSR" id="PIRSR600829-1"/>
    </source>
</evidence>
<evidence type="ECO:0000256" key="12">
    <source>
        <dbReference type="ARBA" id="ARBA00023136"/>
    </source>
</evidence>
<protein>
    <submittedName>
        <fullName evidence="20">Undecaprenol kinase</fullName>
        <ecNumber evidence="20">2.7.1.66</ecNumber>
    </submittedName>
</protein>
<evidence type="ECO:0000256" key="2">
    <source>
        <dbReference type="ARBA" id="ARBA00005967"/>
    </source>
</evidence>
<keyword evidence="13" id="KW-0594">Phospholipid biosynthesis</keyword>
<feature type="binding site" evidence="17">
    <location>
        <begin position="78"/>
        <end position="80"/>
    </location>
    <ligand>
        <name>ATP</name>
        <dbReference type="ChEBI" id="CHEBI:30616"/>
    </ligand>
</feature>
<keyword evidence="21" id="KW-1185">Reference proteome</keyword>
<keyword evidence="4" id="KW-0444">Lipid biosynthesis</keyword>
<comment type="caution">
    <text evidence="20">The sequence shown here is derived from an EMBL/GenBank/DDBJ whole genome shotgun (WGS) entry which is preliminary data.</text>
</comment>
<keyword evidence="18" id="KW-0460">Magnesium</keyword>
<accession>A0A840Q0P3</accession>
<keyword evidence="14" id="KW-1208">Phospholipid metabolism</keyword>
<dbReference type="GO" id="GO:0008654">
    <property type="term" value="P:phospholipid biosynthetic process"/>
    <property type="evidence" value="ECO:0007669"/>
    <property type="project" value="UniProtKB-KW"/>
</dbReference>
<keyword evidence="9 17" id="KW-0067">ATP-binding</keyword>
<feature type="binding site" evidence="16">
    <location>
        <position position="62"/>
    </location>
    <ligand>
        <name>substrate</name>
    </ligand>
</feature>
<keyword evidence="5 20" id="KW-0808">Transferase</keyword>
<feature type="active site" description="Proton acceptor" evidence="15">
    <location>
        <position position="62"/>
    </location>
</feature>
<dbReference type="InterPro" id="IPR000829">
    <property type="entry name" value="DAGK"/>
</dbReference>
<evidence type="ECO:0000313" key="20">
    <source>
        <dbReference type="EMBL" id="MBB5150038.1"/>
    </source>
</evidence>
<feature type="transmembrane region" description="Helical" evidence="19">
    <location>
        <begin position="88"/>
        <end position="110"/>
    </location>
</feature>
<dbReference type="Pfam" id="PF01219">
    <property type="entry name" value="DAGK_prokar"/>
    <property type="match status" value="1"/>
</dbReference>
<feature type="binding site" evidence="17">
    <location>
        <position position="10"/>
    </location>
    <ligand>
        <name>ATP</name>
        <dbReference type="ChEBI" id="CHEBI:30616"/>
    </ligand>
</feature>
<dbReference type="GO" id="GO:0005524">
    <property type="term" value="F:ATP binding"/>
    <property type="evidence" value="ECO:0007669"/>
    <property type="project" value="UniProtKB-KW"/>
</dbReference>
<comment type="cofactor">
    <cofactor evidence="18">
        <name>Mg(2+)</name>
        <dbReference type="ChEBI" id="CHEBI:18420"/>
    </cofactor>
    <text evidence="18">Mn(2+), Zn(2+), Cd(2+) and Co(2+) support activity to lesser extents.</text>
</comment>
<dbReference type="GO" id="GO:0036433">
    <property type="term" value="F:di-trans, poly-cis-undecaprenol kinase activity"/>
    <property type="evidence" value="ECO:0007669"/>
    <property type="project" value="UniProtKB-EC"/>
</dbReference>
<evidence type="ECO:0000256" key="9">
    <source>
        <dbReference type="ARBA" id="ARBA00022840"/>
    </source>
</evidence>
<evidence type="ECO:0000256" key="6">
    <source>
        <dbReference type="ARBA" id="ARBA00022692"/>
    </source>
</evidence>
<dbReference type="GO" id="GO:0046872">
    <property type="term" value="F:metal ion binding"/>
    <property type="evidence" value="ECO:0007669"/>
    <property type="project" value="UniProtKB-KW"/>
</dbReference>
<evidence type="ECO:0000256" key="7">
    <source>
        <dbReference type="ARBA" id="ARBA00022741"/>
    </source>
</evidence>
<keyword evidence="12 19" id="KW-0472">Membrane</keyword>
<dbReference type="RefSeq" id="WP_016838562.1">
    <property type="nucleotide sequence ID" value="NZ_JAAXPW010000014.1"/>
</dbReference>
<dbReference type="Proteomes" id="UP000557217">
    <property type="component" value="Unassembled WGS sequence"/>
</dbReference>
<comment type="subcellular location">
    <subcellularLocation>
        <location evidence="1">Cell membrane</location>
        <topology evidence="1">Multi-pass membrane protein</topology>
    </subcellularLocation>
</comment>
<dbReference type="Gene3D" id="1.10.287.3610">
    <property type="match status" value="1"/>
</dbReference>
<gene>
    <name evidence="20" type="ORF">HNR36_002437</name>
</gene>
<evidence type="ECO:0000256" key="19">
    <source>
        <dbReference type="SAM" id="Phobius"/>
    </source>
</evidence>
<feature type="binding site" evidence="17">
    <location>
        <begin position="87"/>
        <end position="88"/>
    </location>
    <ligand>
        <name>ATP</name>
        <dbReference type="ChEBI" id="CHEBI:30616"/>
    </ligand>
</feature>